<dbReference type="KEGG" id="fax:FUAX_16170"/>
<dbReference type="PANTHER" id="PTHR33608:SF7">
    <property type="entry name" value="DUF58 DOMAIN-CONTAINING PROTEIN"/>
    <property type="match status" value="1"/>
</dbReference>
<evidence type="ECO:0000313" key="3">
    <source>
        <dbReference type="Proteomes" id="UP001348817"/>
    </source>
</evidence>
<dbReference type="PANTHER" id="PTHR33608">
    <property type="entry name" value="BLL2464 PROTEIN"/>
    <property type="match status" value="1"/>
</dbReference>
<dbReference type="Pfam" id="PF01882">
    <property type="entry name" value="DUF58"/>
    <property type="match status" value="1"/>
</dbReference>
<dbReference type="InterPro" id="IPR036465">
    <property type="entry name" value="vWFA_dom_sf"/>
</dbReference>
<dbReference type="Gene3D" id="3.40.50.410">
    <property type="entry name" value="von Willebrand factor, type A domain"/>
    <property type="match status" value="1"/>
</dbReference>
<protein>
    <recommendedName>
        <fullName evidence="1">DUF58 domain-containing protein</fullName>
    </recommendedName>
</protein>
<dbReference type="EMBL" id="AP025314">
    <property type="protein sequence ID" value="BDD09185.1"/>
    <property type="molecule type" value="Genomic_DNA"/>
</dbReference>
<dbReference type="AlphaFoldDB" id="A0AAU9CIR5"/>
<keyword evidence="3" id="KW-1185">Reference proteome</keyword>
<proteinExistence type="predicted"/>
<organism evidence="2 3">
    <name type="scientific">Fulvitalea axinellae</name>
    <dbReference type="NCBI Taxonomy" id="1182444"/>
    <lineage>
        <taxon>Bacteria</taxon>
        <taxon>Pseudomonadati</taxon>
        <taxon>Bacteroidota</taxon>
        <taxon>Cytophagia</taxon>
        <taxon>Cytophagales</taxon>
        <taxon>Persicobacteraceae</taxon>
        <taxon>Fulvitalea</taxon>
    </lineage>
</organism>
<dbReference type="InterPro" id="IPR002881">
    <property type="entry name" value="DUF58"/>
</dbReference>
<name>A0AAU9CIR5_9BACT</name>
<sequence length="300" mass="34295">MGGPKHNEEALDPELFMAMDDLELVARGVVEGALSGVHRSKFVGFSNEFDSHRQYMPGDDLKHVNWNLWGKTDRLYVKQYESDTNLNLYLVVDTSKSMIAENGPHSKWAYAKRASAAMAYLATKLRDTPGLCMLCGKEPVFVEPKARSGHFFEILATLESKTPETSLSIYELLDENRSFCSRPGIVILFSDLFDQDKELLDTLETYTMMGHEVIIFQILDDWEKNLPEDEEMIFHDLETGEKLKVNTSHIREKYEREVRKWAKNFKEESAGKGIDFISVSTSDPLADILTVYLNKRCAVF</sequence>
<evidence type="ECO:0000313" key="2">
    <source>
        <dbReference type="EMBL" id="BDD09185.1"/>
    </source>
</evidence>
<dbReference type="SUPFAM" id="SSF53300">
    <property type="entry name" value="vWA-like"/>
    <property type="match status" value="1"/>
</dbReference>
<reference evidence="2 3" key="1">
    <citation type="submission" date="2021-12" db="EMBL/GenBank/DDBJ databases">
        <title>Genome sequencing of bacteria with rrn-lacking chromosome and rrn-plasmid.</title>
        <authorList>
            <person name="Anda M."/>
            <person name="Iwasaki W."/>
        </authorList>
    </citation>
    <scope>NUCLEOTIDE SEQUENCE [LARGE SCALE GENOMIC DNA]</scope>
    <source>
        <strain evidence="2 3">DSM 100852</strain>
    </source>
</reference>
<dbReference type="RefSeq" id="WP_338394400.1">
    <property type="nucleotide sequence ID" value="NZ_AP025314.1"/>
</dbReference>
<accession>A0AAU9CIR5</accession>
<gene>
    <name evidence="2" type="ORF">FUAX_16170</name>
</gene>
<evidence type="ECO:0000259" key="1">
    <source>
        <dbReference type="Pfam" id="PF01882"/>
    </source>
</evidence>
<dbReference type="Proteomes" id="UP001348817">
    <property type="component" value="Chromosome"/>
</dbReference>
<feature type="domain" description="DUF58" evidence="1">
    <location>
        <begin position="52"/>
        <end position="260"/>
    </location>
</feature>